<dbReference type="InterPro" id="IPR016039">
    <property type="entry name" value="Thiolase-like"/>
</dbReference>
<dbReference type="Pfam" id="PF14765">
    <property type="entry name" value="PS-DH"/>
    <property type="match status" value="1"/>
</dbReference>
<dbReference type="InterPro" id="IPR032821">
    <property type="entry name" value="PKS_assoc"/>
</dbReference>
<protein>
    <submittedName>
        <fullName evidence="7">Polyketide synthase</fullName>
    </submittedName>
</protein>
<dbReference type="InterPro" id="IPR042104">
    <property type="entry name" value="PKS_dehydratase_sf"/>
</dbReference>
<keyword evidence="1" id="KW-0596">Phosphopantetheine</keyword>
<dbReference type="InterPro" id="IPR018201">
    <property type="entry name" value="Ketoacyl_synth_AS"/>
</dbReference>
<organism evidence="7 8">
    <name type="scientific">Cavenderia fasciculata</name>
    <name type="common">Slime mold</name>
    <name type="synonym">Dictyostelium fasciculatum</name>
    <dbReference type="NCBI Taxonomy" id="261658"/>
    <lineage>
        <taxon>Eukaryota</taxon>
        <taxon>Amoebozoa</taxon>
        <taxon>Evosea</taxon>
        <taxon>Eumycetozoa</taxon>
        <taxon>Dictyostelia</taxon>
        <taxon>Acytosteliales</taxon>
        <taxon>Cavenderiaceae</taxon>
        <taxon>Cavenderia</taxon>
    </lineage>
</organism>
<evidence type="ECO:0000256" key="2">
    <source>
        <dbReference type="ARBA" id="ARBA00022553"/>
    </source>
</evidence>
<accession>F4PZ78</accession>
<dbReference type="STRING" id="1054147.F4PZ78"/>
<name>F4PZ78_CACFS</name>
<dbReference type="InterPro" id="IPR049900">
    <property type="entry name" value="PKS_mFAS_DH"/>
</dbReference>
<dbReference type="PROSITE" id="PS00606">
    <property type="entry name" value="KS3_1"/>
    <property type="match status" value="1"/>
</dbReference>
<feature type="domain" description="Ketosynthase family 3 (KS3)" evidence="5">
    <location>
        <begin position="17"/>
        <end position="439"/>
    </location>
</feature>
<dbReference type="InterPro" id="IPR049551">
    <property type="entry name" value="PKS_DH_C"/>
</dbReference>
<dbReference type="InterPro" id="IPR016036">
    <property type="entry name" value="Malonyl_transacylase_ACP-bd"/>
</dbReference>
<dbReference type="OMA" id="TYAFDAR"/>
<dbReference type="Pfam" id="PF00109">
    <property type="entry name" value="ketoacyl-synt"/>
    <property type="match status" value="1"/>
</dbReference>
<dbReference type="Gene3D" id="3.40.366.10">
    <property type="entry name" value="Malonyl-Coenzyme A Acyl Carrier Protein, domain 2"/>
    <property type="match status" value="1"/>
</dbReference>
<sequence>MEHSRLLDNHIDNDYSDDGVALVGIGCRLPGGSRTGQEFYEQLLGGLNAFVSVTPERWSKTYADQGLIASDKAAFVDWNEWMHFDNSFFGILPKDAAMVDPQVRLFLHVVWEALEDAHIDPASIRGSKTSVFLGQMFDAVTNMQTRNFATMTHASRYGRSDTAIKASYHYDFRGESIAVDTACSSSLVAVLMGVDTIRKGESDISIVGGTNGIFEPTNSAAFTMMSMLGKKGRCAPFDEDADGYCRGEGVGVVVLKRLSKAIADNDDIYCIIKGGNCNVDGNFEKSSPTAPSPAAQQVNTLEALNKAGVSPSDIYYVECHGTGTPTGDPLEMAGIANVFRGSHSKEEPLRVGSIKGNIGHTESTAGVASLIKCAMMVKNRMLIKNIHFNKLNPKIDLLGGEIKIVLENEPIPTDLDKPIRMGINSFGITGSNSHLIIEEYKKKEEKEETKQDQTIHSNEYLIPFSTNSKKSIDKYIEKIRDNVDQYKEKMSFEDFVSMQTQSKTTHPVCQRVLVANDWDSFKDGSVRTFEKETSFASNISQLGTKKETSVVMVFCGQGAQWSGMGEKLYNHYQVFRESVDHVDQLLSQYYQYSIIGRLREQTNADSKMIHHPILAQPSTFIIQVALVKLYKHFGIIPSTVVGHSFGDVTGAWCSGLISLEEACRIVYHRSVAQNQTIGSGRMLSVSLSFDKYKEMFSKQDLFDQVHVACYNSAESIVLAGNEDQLKSIDQQLKNDNIFSAFLGTPCAFHTPTQEQTKDYIFKHLDNQIEYQSEQPKIKYFSTTTSNQITSSSSFNAQYIYDNLRLPVLFEQTINNIVASQQAGDNLLFLEIAPHSTLSFYLKNLTTNSTTVLSPLNRKKDEVESIQSCLSQLWFNNVNVAFKNQLSSSDSDWKNRTRHLPRYQWDTEYFLDEQAEYRKIRLEGISTNLLGIAENPSVHVYEAGIDINRPSYQYLKGHRVKGKYLFPGTGYMEPILLAFPGKDIIIHRLNFINAFFLKEGVQSRLRTTFTSSSSTEYTFKGEYFDNQAQKWIKSAVGRISVQTPSSSPPQHAYPSVEQLRKEKYNVATMTHNEVYEKLIKVGLPYAGSFKRVQRIDFNKDRGIMTEVDVKPKDRFEEENTILNSSVLDCILHGGIVNFQGEAPNCEMVADRVRSVHVYANNIPKVGQATSLYCISRGTMTQRGNECMASYDVIDQDGNVIAFIGKVAMCSLTKVVKTYQPKIHLNTSKNHLFNQNNHLKSLI</sequence>
<dbReference type="PANTHER" id="PTHR45681">
    <property type="entry name" value="POLYKETIDE SYNTHASE 44-RELATED"/>
    <property type="match status" value="1"/>
</dbReference>
<dbReference type="InterPro" id="IPR016035">
    <property type="entry name" value="Acyl_Trfase/lysoPLipase"/>
</dbReference>
<dbReference type="InterPro" id="IPR050444">
    <property type="entry name" value="Polyketide_Synthase"/>
</dbReference>
<gene>
    <name evidence="7" type="primary">pks44</name>
    <name evidence="7" type="ORF">DFA_02353</name>
</gene>
<dbReference type="OrthoDB" id="329835at2759"/>
<dbReference type="InterPro" id="IPR014043">
    <property type="entry name" value="Acyl_transferase_dom"/>
</dbReference>
<dbReference type="RefSeq" id="XP_004366740.1">
    <property type="nucleotide sequence ID" value="XM_004366683.1"/>
</dbReference>
<dbReference type="Proteomes" id="UP000007797">
    <property type="component" value="Unassembled WGS sequence"/>
</dbReference>
<feature type="active site" description="Proton acceptor; for dehydratase activity" evidence="4">
    <location>
        <position position="957"/>
    </location>
</feature>
<evidence type="ECO:0000313" key="7">
    <source>
        <dbReference type="EMBL" id="EGG19107.1"/>
    </source>
</evidence>
<evidence type="ECO:0000259" key="6">
    <source>
        <dbReference type="PROSITE" id="PS52019"/>
    </source>
</evidence>
<dbReference type="GeneID" id="14871284"/>
<dbReference type="Gene3D" id="3.40.47.10">
    <property type="match status" value="1"/>
</dbReference>
<dbReference type="InterPro" id="IPR014031">
    <property type="entry name" value="Ketoacyl_synth_C"/>
</dbReference>
<evidence type="ECO:0000256" key="4">
    <source>
        <dbReference type="PROSITE-ProRule" id="PRU01363"/>
    </source>
</evidence>
<dbReference type="Gene3D" id="3.10.129.110">
    <property type="entry name" value="Polyketide synthase dehydratase"/>
    <property type="match status" value="1"/>
</dbReference>
<dbReference type="InterPro" id="IPR001227">
    <property type="entry name" value="Ac_transferase_dom_sf"/>
</dbReference>
<dbReference type="SUPFAM" id="SSF53901">
    <property type="entry name" value="Thiolase-like"/>
    <property type="match status" value="1"/>
</dbReference>
<feature type="domain" description="PKS/mFAS DH" evidence="6">
    <location>
        <begin position="921"/>
        <end position="1216"/>
    </location>
</feature>
<proteinExistence type="predicted"/>
<evidence type="ECO:0000256" key="3">
    <source>
        <dbReference type="ARBA" id="ARBA00022679"/>
    </source>
</evidence>
<evidence type="ECO:0000256" key="1">
    <source>
        <dbReference type="ARBA" id="ARBA00022450"/>
    </source>
</evidence>
<keyword evidence="2" id="KW-0597">Phosphoprotein</keyword>
<dbReference type="FunFam" id="3.40.366.10:FF:000002">
    <property type="entry name" value="Probable polyketide synthase 2"/>
    <property type="match status" value="1"/>
</dbReference>
<dbReference type="SUPFAM" id="SSF52151">
    <property type="entry name" value="FabD/lysophospholipase-like"/>
    <property type="match status" value="1"/>
</dbReference>
<keyword evidence="8" id="KW-1185">Reference proteome</keyword>
<dbReference type="PANTHER" id="PTHR45681:SF6">
    <property type="entry name" value="POLYKETIDE SYNTHASE 37"/>
    <property type="match status" value="1"/>
</dbReference>
<dbReference type="KEGG" id="dfa:DFA_02353"/>
<dbReference type="Pfam" id="PF02801">
    <property type="entry name" value="Ketoacyl-synt_C"/>
    <property type="match status" value="1"/>
</dbReference>
<dbReference type="SMART" id="SM00827">
    <property type="entry name" value="PKS_AT"/>
    <property type="match status" value="1"/>
</dbReference>
<keyword evidence="3" id="KW-0808">Transferase</keyword>
<dbReference type="SUPFAM" id="SSF55048">
    <property type="entry name" value="Probable ACP-binding domain of malonyl-CoA ACP transacylase"/>
    <property type="match status" value="1"/>
</dbReference>
<feature type="region of interest" description="N-terminal hotdog fold" evidence="4">
    <location>
        <begin position="921"/>
        <end position="1045"/>
    </location>
</feature>
<evidence type="ECO:0000259" key="5">
    <source>
        <dbReference type="PROSITE" id="PS52004"/>
    </source>
</evidence>
<reference evidence="8" key="1">
    <citation type="journal article" date="2011" name="Genome Res.">
        <title>Phylogeny-wide analysis of social amoeba genomes highlights ancient origins for complex intercellular communication.</title>
        <authorList>
            <person name="Heidel A.J."/>
            <person name="Lawal H.M."/>
            <person name="Felder M."/>
            <person name="Schilde C."/>
            <person name="Helps N.R."/>
            <person name="Tunggal B."/>
            <person name="Rivero F."/>
            <person name="John U."/>
            <person name="Schleicher M."/>
            <person name="Eichinger L."/>
            <person name="Platzer M."/>
            <person name="Noegel A.A."/>
            <person name="Schaap P."/>
            <person name="Gloeckner G."/>
        </authorList>
    </citation>
    <scope>NUCLEOTIDE SEQUENCE [LARGE SCALE GENOMIC DNA]</scope>
    <source>
        <strain evidence="8">SH3</strain>
    </source>
</reference>
<dbReference type="EMBL" id="GL883016">
    <property type="protein sequence ID" value="EGG19107.1"/>
    <property type="molecule type" value="Genomic_DNA"/>
</dbReference>
<dbReference type="InterPro" id="IPR014030">
    <property type="entry name" value="Ketoacyl_synth_N"/>
</dbReference>
<dbReference type="InterPro" id="IPR020841">
    <property type="entry name" value="PKS_Beta-ketoAc_synthase_dom"/>
</dbReference>
<dbReference type="AlphaFoldDB" id="F4PZ78"/>
<dbReference type="GO" id="GO:0006633">
    <property type="term" value="P:fatty acid biosynthetic process"/>
    <property type="evidence" value="ECO:0007669"/>
    <property type="project" value="InterPro"/>
</dbReference>
<dbReference type="CDD" id="cd00833">
    <property type="entry name" value="PKS"/>
    <property type="match status" value="1"/>
</dbReference>
<dbReference type="Pfam" id="PF00698">
    <property type="entry name" value="Acyl_transf_1"/>
    <property type="match status" value="1"/>
</dbReference>
<dbReference type="PROSITE" id="PS52004">
    <property type="entry name" value="KS3_2"/>
    <property type="match status" value="1"/>
</dbReference>
<evidence type="ECO:0000313" key="8">
    <source>
        <dbReference type="Proteomes" id="UP000007797"/>
    </source>
</evidence>
<dbReference type="Pfam" id="PF16197">
    <property type="entry name" value="KAsynt_C_assoc"/>
    <property type="match status" value="1"/>
</dbReference>
<feature type="active site" description="Proton donor; for dehydratase activity" evidence="4">
    <location>
        <position position="1127"/>
    </location>
</feature>
<dbReference type="PROSITE" id="PS52019">
    <property type="entry name" value="PKS_MFAS_DH"/>
    <property type="match status" value="1"/>
</dbReference>
<feature type="region of interest" description="C-terminal hotdog fold" evidence="4">
    <location>
        <begin position="1063"/>
        <end position="1216"/>
    </location>
</feature>
<dbReference type="SMART" id="SM00825">
    <property type="entry name" value="PKS_KS"/>
    <property type="match status" value="1"/>
</dbReference>
<dbReference type="GO" id="GO:0004315">
    <property type="term" value="F:3-oxoacyl-[acyl-carrier-protein] synthase activity"/>
    <property type="evidence" value="ECO:0007669"/>
    <property type="project" value="InterPro"/>
</dbReference>